<sequence length="314" mass="32575">MTAFLVRRLLLAVPTVFGVCLVVFVTTKLVPGDPLASLLGPLATPAARAELSARLGLDEPLPVQFGTWLWNVAQGQLGTSIQLQRDVLDLVWGAFGNTALLAAAGALIAFGGGLALGVTGAFASRRPPRWLASGLSFLAMSVPQYSIALLLVVLLAVEYPVLPAGGMRDPIAGGGAGDVLRHLILPAAAVAMIPMGVIARMLSAVLADVLAGEHIDAMRARGLGRVSIALHALHNALPSLLTIAGLQIAYLLGGVVFVETIFSWPGLGQALYNAIAARDLPLIQGGVLVIAVSFVLINLVVDGAHALIDPRVRR</sequence>
<evidence type="ECO:0000256" key="4">
    <source>
        <dbReference type="ARBA" id="ARBA00022692"/>
    </source>
</evidence>
<evidence type="ECO:0000256" key="5">
    <source>
        <dbReference type="ARBA" id="ARBA00022989"/>
    </source>
</evidence>
<feature type="transmembrane region" description="Helical" evidence="7">
    <location>
        <begin position="232"/>
        <end position="262"/>
    </location>
</feature>
<feature type="transmembrane region" description="Helical" evidence="7">
    <location>
        <begin position="9"/>
        <end position="30"/>
    </location>
</feature>
<dbReference type="PANTHER" id="PTHR43163">
    <property type="entry name" value="DIPEPTIDE TRANSPORT SYSTEM PERMEASE PROTEIN DPPB-RELATED"/>
    <property type="match status" value="1"/>
</dbReference>
<dbReference type="PANTHER" id="PTHR43163:SF6">
    <property type="entry name" value="DIPEPTIDE TRANSPORT SYSTEM PERMEASE PROTEIN DPPB-RELATED"/>
    <property type="match status" value="1"/>
</dbReference>
<evidence type="ECO:0000256" key="2">
    <source>
        <dbReference type="ARBA" id="ARBA00022448"/>
    </source>
</evidence>
<proteinExistence type="inferred from homology"/>
<dbReference type="InterPro" id="IPR045621">
    <property type="entry name" value="BPD_transp_1_N"/>
</dbReference>
<dbReference type="RefSeq" id="WP_344873273.1">
    <property type="nucleotide sequence ID" value="NZ_BAAAZP010000013.1"/>
</dbReference>
<keyword evidence="4 7" id="KW-0812">Transmembrane</keyword>
<name>A0ABP7B446_9ACTN</name>
<evidence type="ECO:0000256" key="6">
    <source>
        <dbReference type="ARBA" id="ARBA00023136"/>
    </source>
</evidence>
<dbReference type="PROSITE" id="PS50928">
    <property type="entry name" value="ABC_TM1"/>
    <property type="match status" value="1"/>
</dbReference>
<organism evidence="9 10">
    <name type="scientific">Nonomuraea antimicrobica</name>
    <dbReference type="NCBI Taxonomy" id="561173"/>
    <lineage>
        <taxon>Bacteria</taxon>
        <taxon>Bacillati</taxon>
        <taxon>Actinomycetota</taxon>
        <taxon>Actinomycetes</taxon>
        <taxon>Streptosporangiales</taxon>
        <taxon>Streptosporangiaceae</taxon>
        <taxon>Nonomuraea</taxon>
    </lineage>
</organism>
<keyword evidence="5 7" id="KW-1133">Transmembrane helix</keyword>
<comment type="caution">
    <text evidence="9">The sequence shown here is derived from an EMBL/GenBank/DDBJ whole genome shotgun (WGS) entry which is preliminary data.</text>
</comment>
<comment type="subcellular location">
    <subcellularLocation>
        <location evidence="1 7">Cell membrane</location>
        <topology evidence="1 7">Multi-pass membrane protein</topology>
    </subcellularLocation>
</comment>
<feature type="domain" description="ABC transmembrane type-1" evidence="8">
    <location>
        <begin position="95"/>
        <end position="301"/>
    </location>
</feature>
<evidence type="ECO:0000256" key="3">
    <source>
        <dbReference type="ARBA" id="ARBA00022475"/>
    </source>
</evidence>
<feature type="transmembrane region" description="Helical" evidence="7">
    <location>
        <begin position="183"/>
        <end position="211"/>
    </location>
</feature>
<keyword evidence="2 7" id="KW-0813">Transport</keyword>
<dbReference type="Pfam" id="PF19300">
    <property type="entry name" value="BPD_transp_1_N"/>
    <property type="match status" value="1"/>
</dbReference>
<keyword evidence="3" id="KW-1003">Cell membrane</keyword>
<feature type="transmembrane region" description="Helical" evidence="7">
    <location>
        <begin position="99"/>
        <end position="123"/>
    </location>
</feature>
<dbReference type="SUPFAM" id="SSF161098">
    <property type="entry name" value="MetI-like"/>
    <property type="match status" value="1"/>
</dbReference>
<gene>
    <name evidence="9" type="ORF">GCM10022224_009110</name>
</gene>
<reference evidence="10" key="1">
    <citation type="journal article" date="2019" name="Int. J. Syst. Evol. Microbiol.">
        <title>The Global Catalogue of Microorganisms (GCM) 10K type strain sequencing project: providing services to taxonomists for standard genome sequencing and annotation.</title>
        <authorList>
            <consortium name="The Broad Institute Genomics Platform"/>
            <consortium name="The Broad Institute Genome Sequencing Center for Infectious Disease"/>
            <person name="Wu L."/>
            <person name="Ma J."/>
        </authorList>
    </citation>
    <scope>NUCLEOTIDE SEQUENCE [LARGE SCALE GENOMIC DNA]</scope>
    <source>
        <strain evidence="10">JCM 16904</strain>
    </source>
</reference>
<dbReference type="Pfam" id="PF00528">
    <property type="entry name" value="BPD_transp_1"/>
    <property type="match status" value="1"/>
</dbReference>
<dbReference type="InterPro" id="IPR000515">
    <property type="entry name" value="MetI-like"/>
</dbReference>
<evidence type="ECO:0000256" key="1">
    <source>
        <dbReference type="ARBA" id="ARBA00004651"/>
    </source>
</evidence>
<evidence type="ECO:0000313" key="10">
    <source>
        <dbReference type="Proteomes" id="UP001500902"/>
    </source>
</evidence>
<feature type="transmembrane region" description="Helical" evidence="7">
    <location>
        <begin position="282"/>
        <end position="308"/>
    </location>
</feature>
<evidence type="ECO:0000256" key="7">
    <source>
        <dbReference type="RuleBase" id="RU363032"/>
    </source>
</evidence>
<dbReference type="CDD" id="cd06261">
    <property type="entry name" value="TM_PBP2"/>
    <property type="match status" value="1"/>
</dbReference>
<keyword evidence="10" id="KW-1185">Reference proteome</keyword>
<protein>
    <submittedName>
        <fullName evidence="9">ABC transporter permease</fullName>
    </submittedName>
</protein>
<dbReference type="EMBL" id="BAAAZP010000013">
    <property type="protein sequence ID" value="GAA3648552.1"/>
    <property type="molecule type" value="Genomic_DNA"/>
</dbReference>
<dbReference type="Gene3D" id="1.10.3720.10">
    <property type="entry name" value="MetI-like"/>
    <property type="match status" value="1"/>
</dbReference>
<keyword evidence="6 7" id="KW-0472">Membrane</keyword>
<feature type="transmembrane region" description="Helical" evidence="7">
    <location>
        <begin position="135"/>
        <end position="157"/>
    </location>
</feature>
<dbReference type="InterPro" id="IPR035906">
    <property type="entry name" value="MetI-like_sf"/>
</dbReference>
<evidence type="ECO:0000313" key="9">
    <source>
        <dbReference type="EMBL" id="GAA3648552.1"/>
    </source>
</evidence>
<comment type="similarity">
    <text evidence="7">Belongs to the binding-protein-dependent transport system permease family.</text>
</comment>
<evidence type="ECO:0000259" key="8">
    <source>
        <dbReference type="PROSITE" id="PS50928"/>
    </source>
</evidence>
<accession>A0ABP7B446</accession>
<dbReference type="Proteomes" id="UP001500902">
    <property type="component" value="Unassembled WGS sequence"/>
</dbReference>